<dbReference type="Proteomes" id="UP000005777">
    <property type="component" value="Unassembled WGS sequence"/>
</dbReference>
<feature type="transmembrane region" description="Helical" evidence="1">
    <location>
        <begin position="156"/>
        <end position="187"/>
    </location>
</feature>
<comment type="caution">
    <text evidence="2">The sequence shown here is derived from an EMBL/GenBank/DDBJ whole genome shotgun (WGS) entry which is preliminary data.</text>
</comment>
<feature type="transmembrane region" description="Helical" evidence="1">
    <location>
        <begin position="114"/>
        <end position="136"/>
    </location>
</feature>
<keyword evidence="3" id="KW-1185">Reference proteome</keyword>
<evidence type="ECO:0000256" key="1">
    <source>
        <dbReference type="SAM" id="Phobius"/>
    </source>
</evidence>
<gene>
    <name evidence="2" type="ORF">HMPREF9020_00074</name>
</gene>
<protein>
    <submittedName>
        <fullName evidence="2">Uncharacterized protein</fullName>
    </submittedName>
</protein>
<dbReference type="HOGENOM" id="CLU_1088453_0_0_11"/>
<name>W5IHX2_SCAIO</name>
<keyword evidence="1" id="KW-0472">Membrane</keyword>
<reference evidence="2 3" key="1">
    <citation type="submission" date="2012-01" db="EMBL/GenBank/DDBJ databases">
        <title>The Genome Sequence of Scardovia inopinata F0304.</title>
        <authorList>
            <consortium name="The Broad Institute Genome Sequencing Platform"/>
            <person name="Earl A."/>
            <person name="Ward D."/>
            <person name="Feldgarden M."/>
            <person name="Gevers D."/>
            <person name="Izard J."/>
            <person name="Baranova O.V."/>
            <person name="Blanton J.M."/>
            <person name="Tanner A.C."/>
            <person name="Dewhirst F.E."/>
            <person name="Young S.K."/>
            <person name="Zeng Q."/>
            <person name="Gargeya S."/>
            <person name="Fitzgerald M."/>
            <person name="Haas B."/>
            <person name="Abouelleil A."/>
            <person name="Alvarado L."/>
            <person name="Arachchi H.M."/>
            <person name="Berlin A."/>
            <person name="Chapman S.B."/>
            <person name="Gearin G."/>
            <person name="Goldberg J."/>
            <person name="Griggs A."/>
            <person name="Gujja S."/>
            <person name="Hansen M."/>
            <person name="Heiman D."/>
            <person name="Howarth C."/>
            <person name="Larimer J."/>
            <person name="Lui A."/>
            <person name="MacDonald P.J."/>
            <person name="McCowen C."/>
            <person name="Montmayeur A."/>
            <person name="Murphy C."/>
            <person name="Neiman D."/>
            <person name="Pearson M."/>
            <person name="Priest M."/>
            <person name="Roberts A."/>
            <person name="Saif S."/>
            <person name="Shea T."/>
            <person name="Sisk P."/>
            <person name="Stolte C."/>
            <person name="Sykes S."/>
            <person name="Wortman J."/>
            <person name="Nusbaum C."/>
            <person name="Birren B."/>
        </authorList>
    </citation>
    <scope>NUCLEOTIDE SEQUENCE [LARGE SCALE GENOMIC DNA]</scope>
    <source>
        <strain evidence="2 3">F0304</strain>
    </source>
</reference>
<feature type="transmembrane region" description="Helical" evidence="1">
    <location>
        <begin position="82"/>
        <end position="102"/>
    </location>
</feature>
<dbReference type="AlphaFoldDB" id="W5IHX2"/>
<keyword evidence="1" id="KW-1133">Transmembrane helix</keyword>
<evidence type="ECO:0000313" key="3">
    <source>
        <dbReference type="Proteomes" id="UP000005777"/>
    </source>
</evidence>
<evidence type="ECO:0000313" key="2">
    <source>
        <dbReference type="EMBL" id="EFG26455.1"/>
    </source>
</evidence>
<feature type="transmembrane region" description="Helical" evidence="1">
    <location>
        <begin position="208"/>
        <end position="231"/>
    </location>
</feature>
<dbReference type="RefSeq" id="WP_006292406.1">
    <property type="nucleotide sequence ID" value="NZ_GG770225.1"/>
</dbReference>
<organism evidence="2 3">
    <name type="scientific">Scardovia inopinata F0304</name>
    <dbReference type="NCBI Taxonomy" id="641146"/>
    <lineage>
        <taxon>Bacteria</taxon>
        <taxon>Bacillati</taxon>
        <taxon>Actinomycetota</taxon>
        <taxon>Actinomycetes</taxon>
        <taxon>Bifidobacteriales</taxon>
        <taxon>Bifidobacteriaceae</taxon>
        <taxon>Scardovia</taxon>
    </lineage>
</organism>
<dbReference type="EMBL" id="ADCX01000001">
    <property type="protein sequence ID" value="EFG26455.1"/>
    <property type="molecule type" value="Genomic_DNA"/>
</dbReference>
<keyword evidence="1" id="KW-0812">Transmembrane</keyword>
<dbReference type="eggNOG" id="ENOG5031QZ3">
    <property type="taxonomic scope" value="Bacteria"/>
</dbReference>
<accession>W5IHX2</accession>
<sequence>MKNSYFWLAGRHSRLAFIFSLLGAAAPFSLICIFHSAYRFPAFASIVCFPDSHAEQFSGQDITTVCPPGHHSLNDVTPMLEIMLACCIIGIFIALSPLMPSWEECDRRRIRLSSFFISSEFIFIPVAANYLLSWLLSSMNTFRDPVPLSLITTNALIDLSFFILGMAVLGHFYGLGLGLILMISNTVSQNVQIRSGFALRLYPAEFSAYLHGQIFLPEVCIVLLIASIVLWSASGGRGLISIDSTVIKRL</sequence>
<proteinExistence type="predicted"/>